<protein>
    <submittedName>
        <fullName evidence="1">Uncharacterized protein</fullName>
    </submittedName>
</protein>
<dbReference type="AlphaFoldDB" id="A0A9D1FU24"/>
<proteinExistence type="predicted"/>
<dbReference type="Proteomes" id="UP000824139">
    <property type="component" value="Unassembled WGS sequence"/>
</dbReference>
<gene>
    <name evidence="1" type="ORF">IAD41_00305</name>
</gene>
<dbReference type="EMBL" id="DVJO01000008">
    <property type="protein sequence ID" value="HIS82040.1"/>
    <property type="molecule type" value="Genomic_DNA"/>
</dbReference>
<name>A0A9D1FU24_9BACT</name>
<evidence type="ECO:0000313" key="1">
    <source>
        <dbReference type="EMBL" id="HIS82040.1"/>
    </source>
</evidence>
<comment type="caution">
    <text evidence="1">The sequence shown here is derived from an EMBL/GenBank/DDBJ whole genome shotgun (WGS) entry which is preliminary data.</text>
</comment>
<evidence type="ECO:0000313" key="2">
    <source>
        <dbReference type="Proteomes" id="UP000824139"/>
    </source>
</evidence>
<organism evidence="1 2">
    <name type="scientific">Candidatus Scatenecus faecavium</name>
    <dbReference type="NCBI Taxonomy" id="2840915"/>
    <lineage>
        <taxon>Bacteria</taxon>
        <taxon>Candidatus Scatenecus</taxon>
    </lineage>
</organism>
<sequence length="219" mass="25911">KYVSINKNFPLHYYVEFRIPDTSFLNCRKQIFDPDKYLCKDGKIKEFKSLNDAAEDILFITSRQNCKEICEFCESKLKAIFDCVDLDIGYGVFFHKELIRNPQVSPSHLFNKAEIMELMKNADDRHYNTLVIDENGFLKIIQDDTEDAFLFPVRNSQWVAGNNYVGRHAFLDENYINDIYMYCLTAWLRYLETGKAQYSSECWINEDEKSLLKSIKNFY</sequence>
<reference evidence="1" key="1">
    <citation type="submission" date="2020-10" db="EMBL/GenBank/DDBJ databases">
        <authorList>
            <person name="Gilroy R."/>
        </authorList>
    </citation>
    <scope>NUCLEOTIDE SEQUENCE</scope>
    <source>
        <strain evidence="1">CHK152-2994</strain>
    </source>
</reference>
<feature type="non-terminal residue" evidence="1">
    <location>
        <position position="1"/>
    </location>
</feature>
<accession>A0A9D1FU24</accession>
<reference evidence="1" key="2">
    <citation type="journal article" date="2021" name="PeerJ">
        <title>Extensive microbial diversity within the chicken gut microbiome revealed by metagenomics and culture.</title>
        <authorList>
            <person name="Gilroy R."/>
            <person name="Ravi A."/>
            <person name="Getino M."/>
            <person name="Pursley I."/>
            <person name="Horton D.L."/>
            <person name="Alikhan N.F."/>
            <person name="Baker D."/>
            <person name="Gharbi K."/>
            <person name="Hall N."/>
            <person name="Watson M."/>
            <person name="Adriaenssens E.M."/>
            <person name="Foster-Nyarko E."/>
            <person name="Jarju S."/>
            <person name="Secka A."/>
            <person name="Antonio M."/>
            <person name="Oren A."/>
            <person name="Chaudhuri R.R."/>
            <person name="La Ragione R."/>
            <person name="Hildebrand F."/>
            <person name="Pallen M.J."/>
        </authorList>
    </citation>
    <scope>NUCLEOTIDE SEQUENCE</scope>
    <source>
        <strain evidence="1">CHK152-2994</strain>
    </source>
</reference>